<dbReference type="AlphaFoldDB" id="A0A1F8BFH8"/>
<evidence type="ECO:0000256" key="6">
    <source>
        <dbReference type="ARBA" id="ARBA00022989"/>
    </source>
</evidence>
<evidence type="ECO:0000256" key="3">
    <source>
        <dbReference type="ARBA" id="ARBA00022676"/>
    </source>
</evidence>
<keyword evidence="3" id="KW-0328">Glycosyltransferase</keyword>
<reference evidence="10 11" key="1">
    <citation type="journal article" date="2016" name="Nat. Commun.">
        <title>Thousands of microbial genomes shed light on interconnected biogeochemical processes in an aquifer system.</title>
        <authorList>
            <person name="Anantharaman K."/>
            <person name="Brown C.T."/>
            <person name="Hug L.A."/>
            <person name="Sharon I."/>
            <person name="Castelle C.J."/>
            <person name="Probst A.J."/>
            <person name="Thomas B.C."/>
            <person name="Singh A."/>
            <person name="Wilkins M.J."/>
            <person name="Karaoz U."/>
            <person name="Brodie E.L."/>
            <person name="Williams K.H."/>
            <person name="Hubbard S.S."/>
            <person name="Banfield J.F."/>
        </authorList>
    </citation>
    <scope>NUCLEOTIDE SEQUENCE [LARGE SCALE GENOMIC DNA]</scope>
</reference>
<evidence type="ECO:0000256" key="1">
    <source>
        <dbReference type="ARBA" id="ARBA00004651"/>
    </source>
</evidence>
<organism evidence="10 11">
    <name type="scientific">Candidatus Woesebacteria bacterium RIFCSPLOWO2_01_FULL_39_21</name>
    <dbReference type="NCBI Taxonomy" id="1802519"/>
    <lineage>
        <taxon>Bacteria</taxon>
        <taxon>Candidatus Woeseibacteriota</taxon>
    </lineage>
</organism>
<feature type="transmembrane region" description="Helical" evidence="8">
    <location>
        <begin position="145"/>
        <end position="162"/>
    </location>
</feature>
<feature type="transmembrane region" description="Helical" evidence="8">
    <location>
        <begin position="194"/>
        <end position="211"/>
    </location>
</feature>
<dbReference type="GO" id="GO:0016763">
    <property type="term" value="F:pentosyltransferase activity"/>
    <property type="evidence" value="ECO:0007669"/>
    <property type="project" value="TreeGrafter"/>
</dbReference>
<evidence type="ECO:0000313" key="10">
    <source>
        <dbReference type="EMBL" id="OGM62409.1"/>
    </source>
</evidence>
<evidence type="ECO:0000313" key="11">
    <source>
        <dbReference type="Proteomes" id="UP000177082"/>
    </source>
</evidence>
<evidence type="ECO:0000259" key="9">
    <source>
        <dbReference type="Pfam" id="PF13231"/>
    </source>
</evidence>
<evidence type="ECO:0000256" key="5">
    <source>
        <dbReference type="ARBA" id="ARBA00022692"/>
    </source>
</evidence>
<feature type="transmembrane region" description="Helical" evidence="8">
    <location>
        <begin position="348"/>
        <end position="365"/>
    </location>
</feature>
<gene>
    <name evidence="10" type="ORF">A2961_03505</name>
</gene>
<dbReference type="InterPro" id="IPR038731">
    <property type="entry name" value="RgtA/B/C-like"/>
</dbReference>
<dbReference type="GO" id="GO:0005886">
    <property type="term" value="C:plasma membrane"/>
    <property type="evidence" value="ECO:0007669"/>
    <property type="project" value="UniProtKB-SubCell"/>
</dbReference>
<dbReference type="InterPro" id="IPR050297">
    <property type="entry name" value="LipidA_mod_glycosyltrf_83"/>
</dbReference>
<comment type="subcellular location">
    <subcellularLocation>
        <location evidence="1">Cell membrane</location>
        <topology evidence="1">Multi-pass membrane protein</topology>
    </subcellularLocation>
</comment>
<feature type="domain" description="Glycosyltransferase RgtA/B/C/D-like" evidence="9">
    <location>
        <begin position="74"/>
        <end position="204"/>
    </location>
</feature>
<feature type="transmembrane region" description="Helical" evidence="8">
    <location>
        <begin position="409"/>
        <end position="432"/>
    </location>
</feature>
<name>A0A1F8BFH8_9BACT</name>
<keyword evidence="7 8" id="KW-0472">Membrane</keyword>
<sequence length="564" mass="64475">MFKKRYLGANLILILIVALAFAVRVIGIDKYPVGFTQDEASFGYDAYSLLKTGKDQWGERFPLVLRSFGDFKLPLYSYLAIPTVAVFGLNEFAVRLPNAIFGGLAVIATYLMVREFKKEDRKLAILAALLLAFSPWHISLSRGAFEANLTTFFIPFGVWLYLKGLKNKKWMFVASLSFGLNLFSYHTARLVTPVIFLGLYIFFVGLNGNFFRGLKKFVGKNKLGFFTFALFFAISASSIFWGAGQRGSDIIISNPTDKWAAVSDKRYEAILGGMPEGVSRIFSNKINYVLKVFTNNYLSYLSPTFLFSQGAGEATYGMIPGIGVMYFFELFFLISCLLVWAKRKRIRWLEFIFFWILVSPIPAALTKGPGYAANRVVVMIPAIQIISAYGALSLGEYFSRFKRPKFIRLIYYCALMLILTISFTSFLENYIYHSPIHSSSFMQHGTRETIRYVSTIEDEYEEIRISRSVSVPQIWVAFYKKWDPKDYQRYSASWLVYEEKVSYIDQFEGYRLGKYSFGSIDWNLFSQRDDILLVGKPSEFPLDVSIKATVRYPNAQPAYLVVEP</sequence>
<feature type="transmembrane region" description="Helical" evidence="8">
    <location>
        <begin position="377"/>
        <end position="397"/>
    </location>
</feature>
<keyword evidence="4" id="KW-0808">Transferase</keyword>
<keyword evidence="5 8" id="KW-0812">Transmembrane</keyword>
<dbReference type="STRING" id="1802519.A2961_03505"/>
<dbReference type="PANTHER" id="PTHR33908">
    <property type="entry name" value="MANNOSYLTRANSFERASE YKCB-RELATED"/>
    <property type="match status" value="1"/>
</dbReference>
<keyword evidence="2" id="KW-1003">Cell membrane</keyword>
<evidence type="ECO:0000256" key="4">
    <source>
        <dbReference type="ARBA" id="ARBA00022679"/>
    </source>
</evidence>
<evidence type="ECO:0000256" key="2">
    <source>
        <dbReference type="ARBA" id="ARBA00022475"/>
    </source>
</evidence>
<keyword evidence="6 8" id="KW-1133">Transmembrane helix</keyword>
<dbReference type="PANTHER" id="PTHR33908:SF11">
    <property type="entry name" value="MEMBRANE PROTEIN"/>
    <property type="match status" value="1"/>
</dbReference>
<dbReference type="GO" id="GO:0009103">
    <property type="term" value="P:lipopolysaccharide biosynthetic process"/>
    <property type="evidence" value="ECO:0007669"/>
    <property type="project" value="UniProtKB-ARBA"/>
</dbReference>
<comment type="caution">
    <text evidence="10">The sequence shown here is derived from an EMBL/GenBank/DDBJ whole genome shotgun (WGS) entry which is preliminary data.</text>
</comment>
<dbReference type="Pfam" id="PF13231">
    <property type="entry name" value="PMT_2"/>
    <property type="match status" value="1"/>
</dbReference>
<dbReference type="EMBL" id="MGHF01000027">
    <property type="protein sequence ID" value="OGM62409.1"/>
    <property type="molecule type" value="Genomic_DNA"/>
</dbReference>
<protein>
    <recommendedName>
        <fullName evidence="9">Glycosyltransferase RgtA/B/C/D-like domain-containing protein</fullName>
    </recommendedName>
</protein>
<evidence type="ECO:0000256" key="7">
    <source>
        <dbReference type="ARBA" id="ARBA00023136"/>
    </source>
</evidence>
<evidence type="ECO:0000256" key="8">
    <source>
        <dbReference type="SAM" id="Phobius"/>
    </source>
</evidence>
<feature type="transmembrane region" description="Helical" evidence="8">
    <location>
        <begin position="123"/>
        <end position="139"/>
    </location>
</feature>
<feature type="transmembrane region" description="Helical" evidence="8">
    <location>
        <begin position="318"/>
        <end position="341"/>
    </location>
</feature>
<proteinExistence type="predicted"/>
<accession>A0A1F8BFH8</accession>
<feature type="transmembrane region" description="Helical" evidence="8">
    <location>
        <begin position="92"/>
        <end position="111"/>
    </location>
</feature>
<feature type="transmembrane region" description="Helical" evidence="8">
    <location>
        <begin position="223"/>
        <end position="243"/>
    </location>
</feature>
<dbReference type="Proteomes" id="UP000177082">
    <property type="component" value="Unassembled WGS sequence"/>
</dbReference>